<feature type="chain" id="PRO_5034349440" evidence="2">
    <location>
        <begin position="18"/>
        <end position="346"/>
    </location>
</feature>
<proteinExistence type="predicted"/>
<dbReference type="AlphaFoldDB" id="A0A8H4N2Z7"/>
<keyword evidence="4" id="KW-1185">Reference proteome</keyword>
<dbReference type="PANTHER" id="PTHR36578:SF1">
    <property type="entry name" value="APPLE DOMAIN-CONTAINING PROTEIN"/>
    <property type="match status" value="1"/>
</dbReference>
<feature type="region of interest" description="Disordered" evidence="1">
    <location>
        <begin position="72"/>
        <end position="99"/>
    </location>
</feature>
<accession>A0A8H4N2Z7</accession>
<reference evidence="3" key="1">
    <citation type="submission" date="2020-04" db="EMBL/GenBank/DDBJ databases">
        <title>Genome Assembly and Annotation of Botryosphaeria dothidea sdau 11-99, a Latent Pathogen of Apple Fruit Ring Rot in China.</title>
        <authorList>
            <person name="Yu C."/>
            <person name="Diao Y."/>
            <person name="Lu Q."/>
            <person name="Zhao J."/>
            <person name="Cui S."/>
            <person name="Peng C."/>
            <person name="He B."/>
            <person name="Liu H."/>
        </authorList>
    </citation>
    <scope>NUCLEOTIDE SEQUENCE [LARGE SCALE GENOMIC DNA]</scope>
    <source>
        <strain evidence="3">Sdau11-99</strain>
    </source>
</reference>
<dbReference type="EMBL" id="WWBZ02000016">
    <property type="protein sequence ID" value="KAF4309069.1"/>
    <property type="molecule type" value="Genomic_DNA"/>
</dbReference>
<evidence type="ECO:0000313" key="3">
    <source>
        <dbReference type="EMBL" id="KAF4309069.1"/>
    </source>
</evidence>
<dbReference type="OrthoDB" id="271448at2759"/>
<evidence type="ECO:0000313" key="4">
    <source>
        <dbReference type="Proteomes" id="UP000572817"/>
    </source>
</evidence>
<evidence type="ECO:0000256" key="2">
    <source>
        <dbReference type="SAM" id="SignalP"/>
    </source>
</evidence>
<organism evidence="3 4">
    <name type="scientific">Botryosphaeria dothidea</name>
    <dbReference type="NCBI Taxonomy" id="55169"/>
    <lineage>
        <taxon>Eukaryota</taxon>
        <taxon>Fungi</taxon>
        <taxon>Dikarya</taxon>
        <taxon>Ascomycota</taxon>
        <taxon>Pezizomycotina</taxon>
        <taxon>Dothideomycetes</taxon>
        <taxon>Dothideomycetes incertae sedis</taxon>
        <taxon>Botryosphaeriales</taxon>
        <taxon>Botryosphaeriaceae</taxon>
        <taxon>Botryosphaeria</taxon>
    </lineage>
</organism>
<evidence type="ECO:0000256" key="1">
    <source>
        <dbReference type="SAM" id="MobiDB-lite"/>
    </source>
</evidence>
<protein>
    <submittedName>
        <fullName evidence="3">Uncharacterized protein</fullName>
    </submittedName>
</protein>
<dbReference type="Proteomes" id="UP000572817">
    <property type="component" value="Unassembled WGS sequence"/>
</dbReference>
<feature type="signal peptide" evidence="2">
    <location>
        <begin position="1"/>
        <end position="17"/>
    </location>
</feature>
<keyword evidence="2" id="KW-0732">Signal</keyword>
<gene>
    <name evidence="3" type="ORF">GTA08_BOTSDO02464</name>
</gene>
<sequence length="346" mass="36877">MKLTYLVGAASLASALALPAPSPDLDSDILDALLAAPAPAILGPEPDDYNVSAPAYSANSATAVVHDTVDPDSTVQKRTDTQCTPLPQGAGPVPQPDTAEAFLADGDLSSTANNAQTPDGWVLAFQNKQGSTQQAGYRGLYTMNSYSPSDCAAECAKDKYCQAFNVYFERDPSIRAGPDCADPPSTTLIKCTFYGFKISAETATNVGQYQQDFHVVIAGSNGYNKATYTPPTLDGFTSLGATPKDGAIEDPSYYLYELYNQVFDPAACAKGCLANTKGNMQRAKPGESYVTCKFFNAYVLYRDNNPVGTVCSYFKSSDITNQGTNVGQWQGKVHVTVGSSYTYKLT</sequence>
<dbReference type="PANTHER" id="PTHR36578">
    <property type="entry name" value="CHROMOSOME 15, WHOLE GENOME SHOTGUN SEQUENCE"/>
    <property type="match status" value="1"/>
</dbReference>
<name>A0A8H4N2Z7_9PEZI</name>
<comment type="caution">
    <text evidence="3">The sequence shown here is derived from an EMBL/GenBank/DDBJ whole genome shotgun (WGS) entry which is preliminary data.</text>
</comment>